<keyword evidence="2" id="KW-0560">Oxidoreductase</keyword>
<evidence type="ECO:0000256" key="2">
    <source>
        <dbReference type="ARBA" id="ARBA00023002"/>
    </source>
</evidence>
<reference evidence="3" key="2">
    <citation type="submission" date="2021-04" db="EMBL/GenBank/DDBJ databases">
        <authorList>
            <person name="Podell S."/>
        </authorList>
    </citation>
    <scope>NUCLEOTIDE SEQUENCE</scope>
    <source>
        <strain evidence="3">Hildebrandi</strain>
    </source>
</reference>
<dbReference type="GO" id="GO:0050664">
    <property type="term" value="F:oxidoreductase activity, acting on NAD(P)H, oxygen as acceptor"/>
    <property type="evidence" value="ECO:0007669"/>
    <property type="project" value="TreeGrafter"/>
</dbReference>
<name>A0A9K3M064_9STRA</name>
<evidence type="ECO:0000256" key="1">
    <source>
        <dbReference type="ARBA" id="ARBA00006484"/>
    </source>
</evidence>
<protein>
    <submittedName>
        <fullName evidence="3">Oxidoreductase</fullName>
    </submittedName>
</protein>
<dbReference type="GO" id="GO:0016616">
    <property type="term" value="F:oxidoreductase activity, acting on the CH-OH group of donors, NAD or NADP as acceptor"/>
    <property type="evidence" value="ECO:0007669"/>
    <property type="project" value="UniProtKB-ARBA"/>
</dbReference>
<dbReference type="Pfam" id="PF00106">
    <property type="entry name" value="adh_short"/>
    <property type="match status" value="1"/>
</dbReference>
<organism evidence="3 4">
    <name type="scientific">Nitzschia inconspicua</name>
    <dbReference type="NCBI Taxonomy" id="303405"/>
    <lineage>
        <taxon>Eukaryota</taxon>
        <taxon>Sar</taxon>
        <taxon>Stramenopiles</taxon>
        <taxon>Ochrophyta</taxon>
        <taxon>Bacillariophyta</taxon>
        <taxon>Bacillariophyceae</taxon>
        <taxon>Bacillariophycidae</taxon>
        <taxon>Bacillariales</taxon>
        <taxon>Bacillariaceae</taxon>
        <taxon>Nitzschia</taxon>
    </lineage>
</organism>
<proteinExistence type="inferred from homology"/>
<dbReference type="Proteomes" id="UP000693970">
    <property type="component" value="Unassembled WGS sequence"/>
</dbReference>
<keyword evidence="4" id="KW-1185">Reference proteome</keyword>
<accession>A0A9K3M064</accession>
<dbReference type="EMBL" id="JAGRRH010000005">
    <property type="protein sequence ID" value="KAG7370401.1"/>
    <property type="molecule type" value="Genomic_DNA"/>
</dbReference>
<dbReference type="PANTHER" id="PTHR43008:SF7">
    <property type="entry name" value="SHORT CHAIN DEHYDROGENASE_REDUCTASE (AFU_ORTHOLOGUE AFUA_2G00830)"/>
    <property type="match status" value="1"/>
</dbReference>
<sequence>MSTLSSLLKPGHTAVVTGASSGIGRAACLEFVKRGMNVWMIDIDEEQLQLAHAKVQQTAAIGTSTSDKSQTIEYRVADVSSLQEMMTVADDVFAGASCCHVLMNNAGIGQGGGAMTNMETVHKVMGVNTYGPIHGCLAFVPKMKTSGQPGIIINTGSKQGITMPPGNLTYNMSKAAVKVYTEGLEHELRMERMEKGGKLRAALLIPGWVNTSIVAKTIEAQGGNIADAPFHEDKPATGAWMPHQVIDFLISELDDHPDRFYVVCPDNDVDRATDNLRMTWTMQDITENRPPLSRWHPEYQEQFQQFLATKK</sequence>
<comment type="caution">
    <text evidence="3">The sequence shown here is derived from an EMBL/GenBank/DDBJ whole genome shotgun (WGS) entry which is preliminary data.</text>
</comment>
<reference evidence="3" key="1">
    <citation type="journal article" date="2021" name="Sci. Rep.">
        <title>Diploid genomic architecture of Nitzschia inconspicua, an elite biomass production diatom.</title>
        <authorList>
            <person name="Oliver A."/>
            <person name="Podell S."/>
            <person name="Pinowska A."/>
            <person name="Traller J.C."/>
            <person name="Smith S.R."/>
            <person name="McClure R."/>
            <person name="Beliaev A."/>
            <person name="Bohutskyi P."/>
            <person name="Hill E.A."/>
            <person name="Rabines A."/>
            <person name="Zheng H."/>
            <person name="Allen L.Z."/>
            <person name="Kuo A."/>
            <person name="Grigoriev I.V."/>
            <person name="Allen A.E."/>
            <person name="Hazlebeck D."/>
            <person name="Allen E.E."/>
        </authorList>
    </citation>
    <scope>NUCLEOTIDE SEQUENCE</scope>
    <source>
        <strain evidence="3">Hildebrandi</strain>
    </source>
</reference>
<dbReference type="InterPro" id="IPR002347">
    <property type="entry name" value="SDR_fam"/>
</dbReference>
<dbReference type="OrthoDB" id="5307821at2759"/>
<dbReference type="AlphaFoldDB" id="A0A9K3M064"/>
<comment type="similarity">
    <text evidence="1">Belongs to the short-chain dehydrogenases/reductases (SDR) family.</text>
</comment>
<evidence type="ECO:0000313" key="3">
    <source>
        <dbReference type="EMBL" id="KAG7370401.1"/>
    </source>
</evidence>
<dbReference type="PANTHER" id="PTHR43008">
    <property type="entry name" value="BENZIL REDUCTASE"/>
    <property type="match status" value="1"/>
</dbReference>
<dbReference type="CDD" id="cd05233">
    <property type="entry name" value="SDR_c"/>
    <property type="match status" value="1"/>
</dbReference>
<gene>
    <name evidence="3" type="ORF">IV203_028147</name>
</gene>
<evidence type="ECO:0000313" key="4">
    <source>
        <dbReference type="Proteomes" id="UP000693970"/>
    </source>
</evidence>